<dbReference type="InterPro" id="IPR029044">
    <property type="entry name" value="Nucleotide-diphossugar_trans"/>
</dbReference>
<evidence type="ECO:0000313" key="1">
    <source>
        <dbReference type="EMBL" id="KAA9130935.1"/>
    </source>
</evidence>
<evidence type="ECO:0000313" key="2">
    <source>
        <dbReference type="Proteomes" id="UP000325372"/>
    </source>
</evidence>
<comment type="caution">
    <text evidence="1">The sequence shown here is derived from an EMBL/GenBank/DDBJ whole genome shotgun (WGS) entry which is preliminary data.</text>
</comment>
<reference evidence="1 2" key="1">
    <citation type="submission" date="2019-09" db="EMBL/GenBank/DDBJ databases">
        <title>Wenzhouxiangella sp. Genome sequencing and assembly.</title>
        <authorList>
            <person name="Zhang R."/>
        </authorList>
    </citation>
    <scope>NUCLEOTIDE SEQUENCE [LARGE SCALE GENOMIC DNA]</scope>
    <source>
        <strain evidence="1 2">W260</strain>
    </source>
</reference>
<keyword evidence="1" id="KW-0808">Transferase</keyword>
<name>A0A5N0T7B4_9GAMM</name>
<gene>
    <name evidence="1" type="ORF">F3N42_11315</name>
</gene>
<dbReference type="GO" id="GO:0016740">
    <property type="term" value="F:transferase activity"/>
    <property type="evidence" value="ECO:0007669"/>
    <property type="project" value="UniProtKB-KW"/>
</dbReference>
<protein>
    <submittedName>
        <fullName evidence="1">Glycosyltransferase</fullName>
    </submittedName>
</protein>
<dbReference type="SUPFAM" id="SSF53448">
    <property type="entry name" value="Nucleotide-diphospho-sugar transferases"/>
    <property type="match status" value="1"/>
</dbReference>
<organism evidence="1 2">
    <name type="scientific">Marinihelvus fidelis</name>
    <dbReference type="NCBI Taxonomy" id="2613842"/>
    <lineage>
        <taxon>Bacteria</taxon>
        <taxon>Pseudomonadati</taxon>
        <taxon>Pseudomonadota</taxon>
        <taxon>Gammaproteobacteria</taxon>
        <taxon>Chromatiales</taxon>
        <taxon>Wenzhouxiangellaceae</taxon>
        <taxon>Marinihelvus</taxon>
    </lineage>
</organism>
<dbReference type="RefSeq" id="WP_150864573.1">
    <property type="nucleotide sequence ID" value="NZ_VYXP01000006.1"/>
</dbReference>
<proteinExistence type="predicted"/>
<keyword evidence="2" id="KW-1185">Reference proteome</keyword>
<dbReference type="EMBL" id="VYXP01000006">
    <property type="protein sequence ID" value="KAA9130935.1"/>
    <property type="molecule type" value="Genomic_DNA"/>
</dbReference>
<dbReference type="Proteomes" id="UP000325372">
    <property type="component" value="Unassembled WGS sequence"/>
</dbReference>
<dbReference type="AlphaFoldDB" id="A0A5N0T7B4"/>
<sequence length="304" mass="35077">MKVSGFSFIRDGIRLGYPFVESIRSALPVCDEFVVAVGRGDDGTLQCLRDMNEPKLRLVETTWNEACRSHGFVYGQQKMIAQYNCTGDWAFYLEGDEVLHEDDTARLRAAMAHYLDDREVEALAFDYIHFYGDAGHVHHASQAYRKACRIIRNSIRTIAPDGLYWAVIRDRTWHGGRNKRRTRYPRAAALNIPIYHYGNARHARYVQAKADIGNQYWSEKQAFGAGYGRIDPQQISVFEGEHPAIMSDWLDAHANPSFEFDPDHRLTSRERKHRWLARLEAITGRDFSKRHFQLIRSWDGQPGA</sequence>
<accession>A0A5N0T7B4</accession>